<sequence>MPNYHNMAMDDPELLKLVKSSIFQYPSSSTYNLSDTSITDFSRGQSLNIDNANGQKERGYFVDIGAGNGETGSVSLYFERERHWTGLLIEPSLELYNQMINKHRQAVTANVCVRINATLDGKFFKDPTTTRVTPCLWLKTLLQATERTEIDLLIIDVKNEELSLLKTVPFDQIKIKFISVAISVEMPTSDISNIITFLNDLGFNANTQFDNHVQHTRDIVFEHK</sequence>
<feature type="domain" description="Methyltransferase FkbM" evidence="1">
    <location>
        <begin position="63"/>
        <end position="203"/>
    </location>
</feature>
<keyword evidence="3" id="KW-1185">Reference proteome</keyword>
<dbReference type="GO" id="GO:0005886">
    <property type="term" value="C:plasma membrane"/>
    <property type="evidence" value="ECO:0007669"/>
    <property type="project" value="TreeGrafter"/>
</dbReference>
<gene>
    <name evidence="2" type="ORF">SNE40_000813</name>
</gene>
<dbReference type="Pfam" id="PF05050">
    <property type="entry name" value="Methyltransf_21"/>
    <property type="match status" value="1"/>
</dbReference>
<proteinExistence type="predicted"/>
<dbReference type="InterPro" id="IPR053202">
    <property type="entry name" value="EGF_Rcpt_Signaling_Reg"/>
</dbReference>
<dbReference type="InterPro" id="IPR006342">
    <property type="entry name" value="FkbM_mtfrase"/>
</dbReference>
<dbReference type="GO" id="GO:0005794">
    <property type="term" value="C:Golgi apparatus"/>
    <property type="evidence" value="ECO:0007669"/>
    <property type="project" value="TreeGrafter"/>
</dbReference>
<dbReference type="Proteomes" id="UP001347796">
    <property type="component" value="Unassembled WGS sequence"/>
</dbReference>
<dbReference type="PANTHER" id="PTHR34009">
    <property type="entry name" value="PROTEIN STAR"/>
    <property type="match status" value="1"/>
</dbReference>
<comment type="caution">
    <text evidence="2">The sequence shown here is derived from an EMBL/GenBank/DDBJ whole genome shotgun (WGS) entry which is preliminary data.</text>
</comment>
<dbReference type="EMBL" id="JAZGQO010000001">
    <property type="protein sequence ID" value="KAK6195364.1"/>
    <property type="molecule type" value="Genomic_DNA"/>
</dbReference>
<dbReference type="AlphaFoldDB" id="A0AAN8KD14"/>
<dbReference type="InterPro" id="IPR029063">
    <property type="entry name" value="SAM-dependent_MTases_sf"/>
</dbReference>
<evidence type="ECO:0000313" key="2">
    <source>
        <dbReference type="EMBL" id="KAK6195364.1"/>
    </source>
</evidence>
<dbReference type="Gene3D" id="3.40.50.150">
    <property type="entry name" value="Vaccinia Virus protein VP39"/>
    <property type="match status" value="1"/>
</dbReference>
<organism evidence="2 3">
    <name type="scientific">Patella caerulea</name>
    <name type="common">Rayed Mediterranean limpet</name>
    <dbReference type="NCBI Taxonomy" id="87958"/>
    <lineage>
        <taxon>Eukaryota</taxon>
        <taxon>Metazoa</taxon>
        <taxon>Spiralia</taxon>
        <taxon>Lophotrochozoa</taxon>
        <taxon>Mollusca</taxon>
        <taxon>Gastropoda</taxon>
        <taxon>Patellogastropoda</taxon>
        <taxon>Patelloidea</taxon>
        <taxon>Patellidae</taxon>
        <taxon>Patella</taxon>
    </lineage>
</organism>
<dbReference type="GO" id="GO:0006888">
    <property type="term" value="P:endoplasmic reticulum to Golgi vesicle-mediated transport"/>
    <property type="evidence" value="ECO:0007669"/>
    <property type="project" value="TreeGrafter"/>
</dbReference>
<reference evidence="2 3" key="1">
    <citation type="submission" date="2024-01" db="EMBL/GenBank/DDBJ databases">
        <title>The genome of the rayed Mediterranean limpet Patella caerulea (Linnaeus, 1758).</title>
        <authorList>
            <person name="Anh-Thu Weber A."/>
            <person name="Halstead-Nussloch G."/>
        </authorList>
    </citation>
    <scope>NUCLEOTIDE SEQUENCE [LARGE SCALE GENOMIC DNA]</scope>
    <source>
        <strain evidence="2">AATW-2023a</strain>
        <tissue evidence="2">Whole specimen</tissue>
    </source>
</reference>
<protein>
    <recommendedName>
        <fullName evidence="1">Methyltransferase FkbM domain-containing protein</fullName>
    </recommendedName>
</protein>
<evidence type="ECO:0000313" key="3">
    <source>
        <dbReference type="Proteomes" id="UP001347796"/>
    </source>
</evidence>
<dbReference type="GO" id="GO:0031902">
    <property type="term" value="C:late endosome membrane"/>
    <property type="evidence" value="ECO:0007669"/>
    <property type="project" value="TreeGrafter"/>
</dbReference>
<dbReference type="GO" id="GO:0005789">
    <property type="term" value="C:endoplasmic reticulum membrane"/>
    <property type="evidence" value="ECO:0007669"/>
    <property type="project" value="TreeGrafter"/>
</dbReference>
<accession>A0AAN8KD14</accession>
<dbReference type="GO" id="GO:0016197">
    <property type="term" value="P:endosomal transport"/>
    <property type="evidence" value="ECO:0007669"/>
    <property type="project" value="TreeGrafter"/>
</dbReference>
<evidence type="ECO:0000259" key="1">
    <source>
        <dbReference type="Pfam" id="PF05050"/>
    </source>
</evidence>
<name>A0AAN8KD14_PATCE</name>
<dbReference type="PANTHER" id="PTHR34009:SF2">
    <property type="entry name" value="PROTEIN STAR"/>
    <property type="match status" value="1"/>
</dbReference>